<reference evidence="8" key="1">
    <citation type="journal article" date="2012" name="Nature">
        <title>The oyster genome reveals stress adaptation and complexity of shell formation.</title>
        <authorList>
            <person name="Zhang G."/>
            <person name="Fang X."/>
            <person name="Guo X."/>
            <person name="Li L."/>
            <person name="Luo R."/>
            <person name="Xu F."/>
            <person name="Yang P."/>
            <person name="Zhang L."/>
            <person name="Wang X."/>
            <person name="Qi H."/>
            <person name="Xiong Z."/>
            <person name="Que H."/>
            <person name="Xie Y."/>
            <person name="Holland P.W."/>
            <person name="Paps J."/>
            <person name="Zhu Y."/>
            <person name="Wu F."/>
            <person name="Chen Y."/>
            <person name="Wang J."/>
            <person name="Peng C."/>
            <person name="Meng J."/>
            <person name="Yang L."/>
            <person name="Liu J."/>
            <person name="Wen B."/>
            <person name="Zhang N."/>
            <person name="Huang Z."/>
            <person name="Zhu Q."/>
            <person name="Feng Y."/>
            <person name="Mount A."/>
            <person name="Hedgecock D."/>
            <person name="Xu Z."/>
            <person name="Liu Y."/>
            <person name="Domazet-Loso T."/>
            <person name="Du Y."/>
            <person name="Sun X."/>
            <person name="Zhang S."/>
            <person name="Liu B."/>
            <person name="Cheng P."/>
            <person name="Jiang X."/>
            <person name="Li J."/>
            <person name="Fan D."/>
            <person name="Wang W."/>
            <person name="Fu W."/>
            <person name="Wang T."/>
            <person name="Wang B."/>
            <person name="Zhang J."/>
            <person name="Peng Z."/>
            <person name="Li Y."/>
            <person name="Li N."/>
            <person name="Wang J."/>
            <person name="Chen M."/>
            <person name="He Y."/>
            <person name="Tan F."/>
            <person name="Song X."/>
            <person name="Zheng Q."/>
            <person name="Huang R."/>
            <person name="Yang H."/>
            <person name="Du X."/>
            <person name="Chen L."/>
            <person name="Yang M."/>
            <person name="Gaffney P.M."/>
            <person name="Wang S."/>
            <person name="Luo L."/>
            <person name="She Z."/>
            <person name="Ming Y."/>
            <person name="Huang W."/>
            <person name="Zhang S."/>
            <person name="Huang B."/>
            <person name="Zhang Y."/>
            <person name="Qu T."/>
            <person name="Ni P."/>
            <person name="Miao G."/>
            <person name="Wang J."/>
            <person name="Wang Q."/>
            <person name="Steinberg C.E."/>
            <person name="Wang H."/>
            <person name="Li N."/>
            <person name="Qian L."/>
            <person name="Zhang G."/>
            <person name="Li Y."/>
            <person name="Yang H."/>
            <person name="Liu X."/>
            <person name="Wang J."/>
            <person name="Yin Y."/>
            <person name="Wang J."/>
        </authorList>
    </citation>
    <scope>NUCLEOTIDE SEQUENCE [LARGE SCALE GENOMIC DNA]</scope>
    <source>
        <strain evidence="8">05x7-T-G4-1.051#20</strain>
    </source>
</reference>
<comment type="subcellular location">
    <subcellularLocation>
        <location evidence="1">Nucleus</location>
    </subcellularLocation>
</comment>
<dbReference type="PANTHER" id="PTHR24381:SF393">
    <property type="entry name" value="CHROMATIN-LINKED ADAPTOR FOR MSL PROTEINS, ISOFORM B"/>
    <property type="match status" value="1"/>
</dbReference>
<dbReference type="PROSITE" id="PS50157">
    <property type="entry name" value="ZINC_FINGER_C2H2_2"/>
    <property type="match status" value="10"/>
</dbReference>
<dbReference type="SMART" id="SM00355">
    <property type="entry name" value="ZnF_C2H2"/>
    <property type="match status" value="16"/>
</dbReference>
<dbReference type="CDD" id="cd18186">
    <property type="entry name" value="BTB_POZ_ZBTB_KLHL-like"/>
    <property type="match status" value="1"/>
</dbReference>
<evidence type="ECO:0000313" key="8">
    <source>
        <dbReference type="EMBL" id="EKC19599.1"/>
    </source>
</evidence>
<dbReference type="PANTHER" id="PTHR24381">
    <property type="entry name" value="ZINC FINGER PROTEIN"/>
    <property type="match status" value="1"/>
</dbReference>
<dbReference type="Gene3D" id="3.30.160.60">
    <property type="entry name" value="Classic Zinc Finger"/>
    <property type="match status" value="7"/>
</dbReference>
<dbReference type="GO" id="GO:0005634">
    <property type="term" value="C:nucleus"/>
    <property type="evidence" value="ECO:0007669"/>
    <property type="project" value="UniProtKB-SubCell"/>
</dbReference>
<keyword evidence="2" id="KW-0479">Metal-binding</keyword>
<dbReference type="Pfam" id="PF00096">
    <property type="entry name" value="zf-C2H2"/>
    <property type="match status" value="4"/>
</dbReference>
<keyword evidence="4" id="KW-0863">Zinc-finger</keyword>
<evidence type="ECO:0000256" key="5">
    <source>
        <dbReference type="ARBA" id="ARBA00022833"/>
    </source>
</evidence>
<keyword evidence="6" id="KW-0539">Nucleus</keyword>
<evidence type="ECO:0000256" key="1">
    <source>
        <dbReference type="ARBA" id="ARBA00004123"/>
    </source>
</evidence>
<dbReference type="GO" id="GO:0000981">
    <property type="term" value="F:DNA-binding transcription factor activity, RNA polymerase II-specific"/>
    <property type="evidence" value="ECO:0007669"/>
    <property type="project" value="TreeGrafter"/>
</dbReference>
<name>K1PLF3_MAGGI</name>
<dbReference type="InterPro" id="IPR000210">
    <property type="entry name" value="BTB/POZ_dom"/>
</dbReference>
<dbReference type="EMBL" id="JH818983">
    <property type="protein sequence ID" value="EKC19599.1"/>
    <property type="molecule type" value="Genomic_DNA"/>
</dbReference>
<organism evidence="8">
    <name type="scientific">Magallana gigas</name>
    <name type="common">Pacific oyster</name>
    <name type="synonym">Crassostrea gigas</name>
    <dbReference type="NCBI Taxonomy" id="29159"/>
    <lineage>
        <taxon>Eukaryota</taxon>
        <taxon>Metazoa</taxon>
        <taxon>Spiralia</taxon>
        <taxon>Lophotrochozoa</taxon>
        <taxon>Mollusca</taxon>
        <taxon>Bivalvia</taxon>
        <taxon>Autobranchia</taxon>
        <taxon>Pteriomorphia</taxon>
        <taxon>Ostreida</taxon>
        <taxon>Ostreoidea</taxon>
        <taxon>Ostreidae</taxon>
        <taxon>Magallana</taxon>
    </lineage>
</organism>
<dbReference type="HOGENOM" id="CLU_313357_0_0_1"/>
<evidence type="ECO:0000256" key="3">
    <source>
        <dbReference type="ARBA" id="ARBA00022737"/>
    </source>
</evidence>
<dbReference type="InterPro" id="IPR036236">
    <property type="entry name" value="Znf_C2H2_sf"/>
</dbReference>
<evidence type="ECO:0000256" key="2">
    <source>
        <dbReference type="ARBA" id="ARBA00022723"/>
    </source>
</evidence>
<gene>
    <name evidence="8" type="ORF">CGI_10008154</name>
</gene>
<dbReference type="GO" id="GO:0000977">
    <property type="term" value="F:RNA polymerase II transcription regulatory region sequence-specific DNA binding"/>
    <property type="evidence" value="ECO:0007669"/>
    <property type="project" value="TreeGrafter"/>
</dbReference>
<keyword evidence="3" id="KW-0677">Repeat</keyword>
<evidence type="ECO:0000256" key="6">
    <source>
        <dbReference type="ARBA" id="ARBA00023242"/>
    </source>
</evidence>
<protein>
    <submittedName>
        <fullName evidence="8">Zinc finger protein 26</fullName>
    </submittedName>
</protein>
<dbReference type="PROSITE" id="PS00028">
    <property type="entry name" value="ZINC_FINGER_C2H2_1"/>
    <property type="match status" value="11"/>
</dbReference>
<evidence type="ECO:0000256" key="7">
    <source>
        <dbReference type="SAM" id="MobiDB-lite"/>
    </source>
</evidence>
<dbReference type="InterPro" id="IPR013087">
    <property type="entry name" value="Znf_C2H2_type"/>
</dbReference>
<dbReference type="SUPFAM" id="SSF57667">
    <property type="entry name" value="beta-beta-alpha zinc fingers"/>
    <property type="match status" value="5"/>
</dbReference>
<dbReference type="Pfam" id="PF00651">
    <property type="entry name" value="BTB"/>
    <property type="match status" value="1"/>
</dbReference>
<keyword evidence="5" id="KW-0862">Zinc</keyword>
<evidence type="ECO:0000256" key="4">
    <source>
        <dbReference type="ARBA" id="ARBA00022771"/>
    </source>
</evidence>
<dbReference type="InParanoid" id="K1PLF3"/>
<dbReference type="Gene3D" id="3.30.710.10">
    <property type="entry name" value="Potassium Channel Kv1.1, Chain A"/>
    <property type="match status" value="1"/>
</dbReference>
<feature type="region of interest" description="Disordered" evidence="7">
    <location>
        <begin position="195"/>
        <end position="219"/>
    </location>
</feature>
<feature type="region of interest" description="Disordered" evidence="7">
    <location>
        <begin position="248"/>
        <end position="290"/>
    </location>
</feature>
<accession>K1PLF3</accession>
<proteinExistence type="predicted"/>
<dbReference type="SUPFAM" id="SSF54695">
    <property type="entry name" value="POZ domain"/>
    <property type="match status" value="1"/>
</dbReference>
<dbReference type="PROSITE" id="PS50097">
    <property type="entry name" value="BTB"/>
    <property type="match status" value="1"/>
</dbReference>
<dbReference type="GO" id="GO:0008270">
    <property type="term" value="F:zinc ion binding"/>
    <property type="evidence" value="ECO:0007669"/>
    <property type="project" value="UniProtKB-KW"/>
</dbReference>
<dbReference type="InterPro" id="IPR011333">
    <property type="entry name" value="SKP1/BTB/POZ_sf"/>
</dbReference>
<sequence>MCLPFLFKLFRSCDRLTDCFYRTDRGVSEACVAQPLHDGKLSDYVNKAYVAKHLCDVKVVTGDQSTFYTHRLVLSAFSEFFQRKISGQQESHNMVIPIDVDSAVFKVLMEFMYTGQLSVTTAERIALYHASVILEMDTAQELLQQAYISSDWHGMMTNKVTKSSEDNDPDVKVTEETDVRVTVSDIQEEKTLDGATTSNMSELTTTKKKRGRKKKKIENDVVEPVEGQQEFGDEALIGEVVEAGDNRMMTRNRGRRRPVVSNTAKQSKKTGKKESTERKKREVSKKRRESIPKVQKVMKIWVPKNANVKCEICGKVLHSFSALKKHLVIKHQHFALGFTQSRAIISNIIKGSGTMRYCTLIDRPKKFMCTLCSSSFRFYSLFYRHVQETHMQLFQGDRQGDFLKVVKHIQNMKSTLKERKQSKEKPAAKRGRRIVANKVYEKCCFCHAVLSKGRIYANHLIKKHYLSFEKAKEFTGYPKYRLQQKWECPDCNLTFVGNKALKSHFEGVHQLDDIKYPCPDCDSSYSSLGTIKSHLRWVHKKTIAQVHEALKNSVVCEVAGCDYATGNMMTMKLHVVKEHPEIKYRCTECNFTFHVKKTLNRHMIVKHLRRSEHLKKQCETCGRRFSKNSQLHVHQFIKHGIYHKDMKLFRCEHGGCNKVCMSSSSLKSHMRRHSNDKNYECPYCSLKLKTDVTLKKHINKMHLWIRPHLCQVCGQRFGEDSELQSHIKNRHSADKEFQCDHCPYATANKATFYTHLFMVHKVKAKEDTRKEFCCPHCEFTTLLGHRFKTHLNGHKNIRQYSCNMCDKKFISSSTLRAHKQWTHSEKKYDCPHCGYQTKTSQKLNEHIRIQHQLKGFKPYRCPYCTFTCATGGNTRKHIKQKHKDMEVRYIRDDSLLEAARLARRSGNTMSLNYISVQKDMVPDAPPGFELQEFQLAAQQQESGHQGNHQMELGSAPSVVEVSNLHTLTNVAVHSDPITDPNPHTHQGNLVSQEVMVGNESIVVHNHGNIITLGNVHQLTEADTVGYSAAIVNAINQSIQHL</sequence>
<dbReference type="SMART" id="SM00225">
    <property type="entry name" value="BTB"/>
    <property type="match status" value="1"/>
</dbReference>
<feature type="compositionally biased region" description="Basic residues" evidence="7">
    <location>
        <begin position="206"/>
        <end position="216"/>
    </location>
</feature>
<dbReference type="AlphaFoldDB" id="K1PLF3"/>